<dbReference type="SUPFAM" id="SSF48208">
    <property type="entry name" value="Six-hairpin glycosidases"/>
    <property type="match status" value="1"/>
</dbReference>
<feature type="domain" description="Prenyltransferase alpha-alpha toroid" evidence="10">
    <location>
        <begin position="505"/>
        <end position="654"/>
    </location>
</feature>
<dbReference type="GO" id="GO:0046872">
    <property type="term" value="F:metal ion binding"/>
    <property type="evidence" value="ECO:0007669"/>
    <property type="project" value="UniProtKB-KW"/>
</dbReference>
<evidence type="ECO:0000256" key="7">
    <source>
        <dbReference type="ARBA" id="ARBA00022833"/>
    </source>
</evidence>
<evidence type="ECO:0000259" key="10">
    <source>
        <dbReference type="Pfam" id="PF00432"/>
    </source>
</evidence>
<evidence type="ECO:0000256" key="5">
    <source>
        <dbReference type="ARBA" id="ARBA00022723"/>
    </source>
</evidence>
<dbReference type="PANTHER" id="PTHR11774:SF11">
    <property type="entry name" value="GERANYLGERANYL TRANSFERASE TYPE-2 SUBUNIT BETA"/>
    <property type="match status" value="1"/>
</dbReference>
<organism evidence="11 12">
    <name type="scientific">Lactococcus termiticola</name>
    <dbReference type="NCBI Taxonomy" id="2169526"/>
    <lineage>
        <taxon>Bacteria</taxon>
        <taxon>Bacillati</taxon>
        <taxon>Bacillota</taxon>
        <taxon>Bacilli</taxon>
        <taxon>Lactobacillales</taxon>
        <taxon>Streptococcaceae</taxon>
        <taxon>Lactococcus</taxon>
    </lineage>
</organism>
<keyword evidence="3" id="KW-0637">Prenyltransferase</keyword>
<dbReference type="Gene3D" id="1.50.10.20">
    <property type="match status" value="2"/>
</dbReference>
<dbReference type="RefSeq" id="WP_109246507.1">
    <property type="nucleotide sequence ID" value="NZ_BFFO01000019.1"/>
</dbReference>
<evidence type="ECO:0000256" key="9">
    <source>
        <dbReference type="ARBA" id="ARBA00032766"/>
    </source>
</evidence>
<dbReference type="OrthoDB" id="9758578at2"/>
<dbReference type="InterPro" id="IPR001330">
    <property type="entry name" value="Prenyltrans"/>
</dbReference>
<evidence type="ECO:0000256" key="8">
    <source>
        <dbReference type="ARBA" id="ARBA00030816"/>
    </source>
</evidence>
<evidence type="ECO:0000256" key="1">
    <source>
        <dbReference type="ARBA" id="ARBA00001947"/>
    </source>
</evidence>
<dbReference type="InterPro" id="IPR045089">
    <property type="entry name" value="PGGT1B-like"/>
</dbReference>
<dbReference type="SUPFAM" id="SSF48239">
    <property type="entry name" value="Terpenoid cyclases/Protein prenyltransferases"/>
    <property type="match status" value="1"/>
</dbReference>
<dbReference type="InterPro" id="IPR008930">
    <property type="entry name" value="Terpenoid_cyclase/PrenylTrfase"/>
</dbReference>
<dbReference type="PANTHER" id="PTHR11774">
    <property type="entry name" value="GERANYLGERANYL TRANSFERASE TYPE BETA SUBUNIT"/>
    <property type="match status" value="1"/>
</dbReference>
<dbReference type="GO" id="GO:0005975">
    <property type="term" value="P:carbohydrate metabolic process"/>
    <property type="evidence" value="ECO:0007669"/>
    <property type="project" value="InterPro"/>
</dbReference>
<evidence type="ECO:0000313" key="11">
    <source>
        <dbReference type="EMBL" id="GBG97556.1"/>
    </source>
</evidence>
<comment type="caution">
    <text evidence="11">The sequence shown here is derived from an EMBL/GenBank/DDBJ whole genome shotgun (WGS) entry which is preliminary data.</text>
</comment>
<keyword evidence="12" id="KW-1185">Reference proteome</keyword>
<keyword evidence="6" id="KW-0677">Repeat</keyword>
<dbReference type="EMBL" id="BFFO01000019">
    <property type="protein sequence ID" value="GBG97556.1"/>
    <property type="molecule type" value="Genomic_DNA"/>
</dbReference>
<keyword evidence="4" id="KW-0808">Transferase</keyword>
<dbReference type="Proteomes" id="UP000245021">
    <property type="component" value="Unassembled WGS sequence"/>
</dbReference>
<evidence type="ECO:0000313" key="12">
    <source>
        <dbReference type="Proteomes" id="UP000245021"/>
    </source>
</evidence>
<dbReference type="AlphaFoldDB" id="A0A2R5HHZ2"/>
<evidence type="ECO:0000256" key="3">
    <source>
        <dbReference type="ARBA" id="ARBA00022602"/>
    </source>
</evidence>
<dbReference type="Pfam" id="PF00432">
    <property type="entry name" value="Prenyltrans"/>
    <property type="match status" value="1"/>
</dbReference>
<comment type="similarity">
    <text evidence="2">Belongs to the protein prenyltransferase subunit beta family.</text>
</comment>
<evidence type="ECO:0000256" key="4">
    <source>
        <dbReference type="ARBA" id="ARBA00022679"/>
    </source>
</evidence>
<gene>
    <name evidence="11" type="ORF">NtB2_01708</name>
</gene>
<evidence type="ECO:0000256" key="6">
    <source>
        <dbReference type="ARBA" id="ARBA00022737"/>
    </source>
</evidence>
<proteinExistence type="inferred from homology"/>
<dbReference type="GO" id="GO:0004663">
    <property type="term" value="F:Rab geranylgeranyltransferase activity"/>
    <property type="evidence" value="ECO:0007669"/>
    <property type="project" value="TreeGrafter"/>
</dbReference>
<dbReference type="InterPro" id="IPR008928">
    <property type="entry name" value="6-hairpin_glycosidase_sf"/>
</dbReference>
<reference evidence="11 12" key="1">
    <citation type="journal article" date="2018" name="Genome Announc.">
        <title>Draft Genome Sequence of Lactococcus sp. Strain NtB2 (JCM 32569), Isolated from the Gut of the Higher Termite Nasutitermes takasagoensis.</title>
        <authorList>
            <person name="Noda S."/>
            <person name="Aihara C."/>
            <person name="Yuki M."/>
            <person name="Ohkuma M."/>
        </authorList>
    </citation>
    <scope>NUCLEOTIDE SEQUENCE [LARGE SCALE GENOMIC DNA]</scope>
    <source>
        <strain evidence="11 12">NtB2</strain>
    </source>
</reference>
<comment type="cofactor">
    <cofactor evidence="1">
        <name>Zn(2+)</name>
        <dbReference type="ChEBI" id="CHEBI:29105"/>
    </cofactor>
</comment>
<evidence type="ECO:0000256" key="2">
    <source>
        <dbReference type="ARBA" id="ARBA00010497"/>
    </source>
</evidence>
<dbReference type="GO" id="GO:0005968">
    <property type="term" value="C:Rab-protein geranylgeranyltransferase complex"/>
    <property type="evidence" value="ECO:0007669"/>
    <property type="project" value="TreeGrafter"/>
</dbReference>
<sequence length="666" mass="74147">MSNQKEDLVEIKEQYDYPTDIGGIKTSQVWYQVANVLYYVGNKRNDEQLLKLADNISNTVDKHMFDSNKNTYLSKMSADWNYSVDGLIDNVTLVLSAIYKLQKYLRTPDEKKLKKLNQQISKVEKIIVEKSHIISVKNLDNSLSIDSKVSLLGQSFLILLYKGLYNEFKENKYEILMSNAIDYVNSHFWDKKYSGYFSFVDIDGKIRIHKEFVVLLTPKTPAKYIFENSLFLVASSETPFSNTQRYQEAMEYLLSLNDTANGGFFIAEGYFWAAPGIPVGPFLRSVSPTVDTAGVVYFGSTKFVHFSNKYPMTQALCLLALKNVKIDSSKTKDEIITKSSLTPHFSNIGYQPVSHKKVDLSEYIDVKKHLRWVSNLYTPGQGFGWTPYVSPLGVKANKTSAVFGTQHALANLRILDETMIPNSESLSYWISLTQAENGAFSESPGEVSDVLYTYLAINALSIIGMTDIVDKSKCIDYLKSCQNEDGGFGINPGFKSDMFHSNLVLATLYTLGVEPDSNEGILNYTNSALREDGGYSEYSKGTSDTYSCYRAISTYFMYGLDIPDKNKTIQFLKECQNADGGFAQDNVGSSSLIATYHAVAALYMLDSAPDDVNNCINFLSSCQAPDGGIANIPGASTGTIDEGFAGIQSLAMLTNQLDKSYASIIS</sequence>
<accession>A0A2R5HHZ2</accession>
<keyword evidence="7" id="KW-0862">Zinc</keyword>
<keyword evidence="5" id="KW-0479">Metal-binding</keyword>
<protein>
    <recommendedName>
        <fullName evidence="8">Geranylgeranyl transferase type II subunit beta</fullName>
    </recommendedName>
    <alternativeName>
        <fullName evidence="9">Type II protein geranyl-geranyltransferase subunit beta</fullName>
    </alternativeName>
</protein>
<name>A0A2R5HHZ2_9LACT</name>